<gene>
    <name evidence="7" type="ORF">QX249_24630</name>
</gene>
<protein>
    <submittedName>
        <fullName evidence="7">Bax inhibitor-1 family protein</fullName>
    </submittedName>
</protein>
<comment type="subcellular location">
    <subcellularLocation>
        <location evidence="1">Membrane</location>
        <topology evidence="1">Multi-pass membrane protein</topology>
    </subcellularLocation>
</comment>
<dbReference type="AlphaFoldDB" id="A0AAW8Q6E2"/>
<dbReference type="EMBL" id="JAUHGG010000012">
    <property type="protein sequence ID" value="MDS1823831.1"/>
    <property type="molecule type" value="Genomic_DNA"/>
</dbReference>
<evidence type="ECO:0000256" key="2">
    <source>
        <dbReference type="ARBA" id="ARBA00022692"/>
    </source>
</evidence>
<evidence type="ECO:0000256" key="4">
    <source>
        <dbReference type="ARBA" id="ARBA00023136"/>
    </source>
</evidence>
<dbReference type="Pfam" id="PF01027">
    <property type="entry name" value="Bax1-I"/>
    <property type="match status" value="1"/>
</dbReference>
<dbReference type="InterPro" id="IPR006214">
    <property type="entry name" value="Bax_inhibitor_1-related"/>
</dbReference>
<evidence type="ECO:0000256" key="1">
    <source>
        <dbReference type="ARBA" id="ARBA00004141"/>
    </source>
</evidence>
<feature type="transmembrane region" description="Helical" evidence="5">
    <location>
        <begin position="184"/>
        <end position="206"/>
    </location>
</feature>
<organism evidence="7 8">
    <name type="scientific">Vibrio parahaemolyticus</name>
    <dbReference type="NCBI Taxonomy" id="670"/>
    <lineage>
        <taxon>Bacteria</taxon>
        <taxon>Pseudomonadati</taxon>
        <taxon>Pseudomonadota</taxon>
        <taxon>Gammaproteobacteria</taxon>
        <taxon>Vibrionales</taxon>
        <taxon>Vibrionaceae</taxon>
        <taxon>Vibrio</taxon>
    </lineage>
</organism>
<feature type="signal peptide" evidence="6">
    <location>
        <begin position="1"/>
        <end position="33"/>
    </location>
</feature>
<feature type="transmembrane region" description="Helical" evidence="5">
    <location>
        <begin position="97"/>
        <end position="119"/>
    </location>
</feature>
<feature type="transmembrane region" description="Helical" evidence="5">
    <location>
        <begin position="126"/>
        <end position="148"/>
    </location>
</feature>
<dbReference type="RefSeq" id="WP_311020906.1">
    <property type="nucleotide sequence ID" value="NZ_JAUHGG010000012.1"/>
</dbReference>
<evidence type="ECO:0000313" key="7">
    <source>
        <dbReference type="EMBL" id="MDS1823831.1"/>
    </source>
</evidence>
<keyword evidence="6" id="KW-0732">Signal</keyword>
<keyword evidence="3 5" id="KW-1133">Transmembrane helix</keyword>
<feature type="transmembrane region" description="Helical" evidence="5">
    <location>
        <begin position="72"/>
        <end position="91"/>
    </location>
</feature>
<reference evidence="7" key="1">
    <citation type="submission" date="2023-06" db="EMBL/GenBank/DDBJ databases">
        <title>Genomic Diversity of Vibrio spp. and Metagenomic Analysis of Pathogens in Florida Gulf Coastal Waters Following Hurricane Ian.</title>
        <authorList>
            <person name="Brumfield K.D."/>
        </authorList>
    </citation>
    <scope>NUCLEOTIDE SEQUENCE</scope>
    <source>
        <strain evidence="7">WBS2B-138</strain>
    </source>
</reference>
<evidence type="ECO:0000313" key="8">
    <source>
        <dbReference type="Proteomes" id="UP001253193"/>
    </source>
</evidence>
<dbReference type="Proteomes" id="UP001253193">
    <property type="component" value="Unassembled WGS sequence"/>
</dbReference>
<evidence type="ECO:0000256" key="6">
    <source>
        <dbReference type="SAM" id="SignalP"/>
    </source>
</evidence>
<sequence>MNKINNKNRSAFNFALSGLVALASLMFFGVASAVEPALVASFSPLVLMIGVLIVAIAGSVMANMRGNVPVQLIGYALIPIAFGFISSPWLAKVDNSILYEAGILTLLALGVMMIASALFPEFFKRIVGLLVVALIGLILVSVVSIFFLDIDMTFIHIISMVIFMGFLGYDLVLSREVEPTFSNAIALSSSIFIDLLNIFMDLVQILGDD</sequence>
<evidence type="ECO:0000256" key="3">
    <source>
        <dbReference type="ARBA" id="ARBA00022989"/>
    </source>
</evidence>
<evidence type="ECO:0000256" key="5">
    <source>
        <dbReference type="SAM" id="Phobius"/>
    </source>
</evidence>
<dbReference type="GO" id="GO:0016020">
    <property type="term" value="C:membrane"/>
    <property type="evidence" value="ECO:0007669"/>
    <property type="project" value="UniProtKB-SubCell"/>
</dbReference>
<keyword evidence="4 5" id="KW-0472">Membrane</keyword>
<accession>A0AAW8Q6E2</accession>
<keyword evidence="2 5" id="KW-0812">Transmembrane</keyword>
<proteinExistence type="predicted"/>
<feature type="chain" id="PRO_5043375986" evidence="6">
    <location>
        <begin position="34"/>
        <end position="209"/>
    </location>
</feature>
<name>A0AAW8Q6E2_VIBPH</name>
<feature type="transmembrane region" description="Helical" evidence="5">
    <location>
        <begin position="154"/>
        <end position="172"/>
    </location>
</feature>
<feature type="transmembrane region" description="Helical" evidence="5">
    <location>
        <begin position="43"/>
        <end position="60"/>
    </location>
</feature>
<comment type="caution">
    <text evidence="7">The sequence shown here is derived from an EMBL/GenBank/DDBJ whole genome shotgun (WGS) entry which is preliminary data.</text>
</comment>